<name>A0ABV8XMU3_9DEIO</name>
<dbReference type="Proteomes" id="UP001595998">
    <property type="component" value="Unassembled WGS sequence"/>
</dbReference>
<sequence length="894" mass="92774">MKVTNTTSGNVLFSGTLETSKTFSSITAGSVVTVEPGAVNDYTAPGPQTVTLDADKTVALTYQAVPKPGNALRTTVLSGKVTGTDLALGNAVVGSPADPLFGIISLTNNSIDFDLATLVPSAKDLRPFGENCTGAQSDPAAQFLFNTTLKVYGVQGDLVGGVVESVVAGPDAGLPNAVIYRVYSDRAFTFKGTCLYTVSNGTTVTENSDITLIPGWNALVGSGTGNVINLRNASPDDRVQLTFHSEAPRVTVNLNPSSLKFSDDNAITVDANLVQVGGYSGTVNLSTDVPGLTVEPQTVVLPALPTLKAQSAENQLLQERLGALNLSAQKVAAKLAFRYTGTENFSSIFEVLVKDPSGQKVGSGKGTVQVSRPGMKLYASGYNLQLARNSTLRVPVTLQSIGNFTGAVTLSATELPAGVSVTPAQVNLNGSAYSEVLLTSDATVTPGTYPITLTAAGNGRTASTKVDLIIAKPGVGLNVTGYGYSAVNLYQNNQTAVEVNVTSLNGFNGTTTVTLEGLPAGVATVPTSATVTPSTTTTVKIPVYASVDAALGTYTIKVTSPDQLESNYGSVTSAQLNVMPQRTLVGTAYSYSSAMARSGTAAWVVVGSTTDYQTYPWKTTTTLGRYDQGKLIASALVVANDSSSVRLISLADSSVLVLSGYGTYSAFTVDSSGNTKAVTVPFSTYDTIADEADSQGRIWFLQRSYTSTGARTSTLAYWSPSTGAVTPVDATREYDSTYSYGGRFSVTPDGKTLVYVSNATNTVVKINAETSALTSLDLGSGATGASVAIRQDGTVWFTSNGQLRRVNTDGSITTFNDVGTNTDTLIGFDHSASHILWGRSYSGVVKINVSTLQVDKIAVGGSITAASTSGGGGMNVLTSEYSGQGQASYISYLK</sequence>
<evidence type="ECO:0000313" key="2">
    <source>
        <dbReference type="Proteomes" id="UP001595998"/>
    </source>
</evidence>
<proteinExistence type="predicted"/>
<dbReference type="InterPro" id="IPR015943">
    <property type="entry name" value="WD40/YVTN_repeat-like_dom_sf"/>
</dbReference>
<gene>
    <name evidence="1" type="ORF">ACFOZ9_05200</name>
</gene>
<organism evidence="1 2">
    <name type="scientific">Deinococcus navajonensis</name>
    <dbReference type="NCBI Taxonomy" id="309884"/>
    <lineage>
        <taxon>Bacteria</taxon>
        <taxon>Thermotogati</taxon>
        <taxon>Deinococcota</taxon>
        <taxon>Deinococci</taxon>
        <taxon>Deinococcales</taxon>
        <taxon>Deinococcaceae</taxon>
        <taxon>Deinococcus</taxon>
    </lineage>
</organism>
<accession>A0ABV8XMU3</accession>
<protein>
    <submittedName>
        <fullName evidence="1">Uncharacterized protein</fullName>
    </submittedName>
</protein>
<reference evidence="2" key="1">
    <citation type="journal article" date="2019" name="Int. J. Syst. Evol. Microbiol.">
        <title>The Global Catalogue of Microorganisms (GCM) 10K type strain sequencing project: providing services to taxonomists for standard genome sequencing and annotation.</title>
        <authorList>
            <consortium name="The Broad Institute Genomics Platform"/>
            <consortium name="The Broad Institute Genome Sequencing Center for Infectious Disease"/>
            <person name="Wu L."/>
            <person name="Ma J."/>
        </authorList>
    </citation>
    <scope>NUCLEOTIDE SEQUENCE [LARGE SCALE GENOMIC DNA]</scope>
    <source>
        <strain evidence="2">CCUG 56029</strain>
    </source>
</reference>
<keyword evidence="2" id="KW-1185">Reference proteome</keyword>
<evidence type="ECO:0000313" key="1">
    <source>
        <dbReference type="EMBL" id="MFC4425600.1"/>
    </source>
</evidence>
<dbReference type="Gene3D" id="2.130.10.10">
    <property type="entry name" value="YVTN repeat-like/Quinoprotein amine dehydrogenase"/>
    <property type="match status" value="1"/>
</dbReference>
<dbReference type="RefSeq" id="WP_380037152.1">
    <property type="nucleotide sequence ID" value="NZ_JBHSEH010000005.1"/>
</dbReference>
<dbReference type="SUPFAM" id="SSF63829">
    <property type="entry name" value="Calcium-dependent phosphotriesterase"/>
    <property type="match status" value="1"/>
</dbReference>
<dbReference type="EMBL" id="JBHSEH010000005">
    <property type="protein sequence ID" value="MFC4425600.1"/>
    <property type="molecule type" value="Genomic_DNA"/>
</dbReference>
<comment type="caution">
    <text evidence="1">The sequence shown here is derived from an EMBL/GenBank/DDBJ whole genome shotgun (WGS) entry which is preliminary data.</text>
</comment>